<accession>A0AAD6XIF4</accession>
<protein>
    <submittedName>
        <fullName evidence="1">Uncharacterized protein</fullName>
    </submittedName>
</protein>
<reference evidence="1" key="1">
    <citation type="submission" date="2023-03" db="EMBL/GenBank/DDBJ databases">
        <title>Massive genome expansion in bonnet fungi (Mycena s.s.) driven by repeated elements and novel gene families across ecological guilds.</title>
        <authorList>
            <consortium name="Lawrence Berkeley National Laboratory"/>
            <person name="Harder C.B."/>
            <person name="Miyauchi S."/>
            <person name="Viragh M."/>
            <person name="Kuo A."/>
            <person name="Thoen E."/>
            <person name="Andreopoulos B."/>
            <person name="Lu D."/>
            <person name="Skrede I."/>
            <person name="Drula E."/>
            <person name="Henrissat B."/>
            <person name="Morin E."/>
            <person name="Kohler A."/>
            <person name="Barry K."/>
            <person name="LaButti K."/>
            <person name="Morin E."/>
            <person name="Salamov A."/>
            <person name="Lipzen A."/>
            <person name="Mereny Z."/>
            <person name="Hegedus B."/>
            <person name="Baldrian P."/>
            <person name="Stursova M."/>
            <person name="Weitz H."/>
            <person name="Taylor A."/>
            <person name="Grigoriev I.V."/>
            <person name="Nagy L.G."/>
            <person name="Martin F."/>
            <person name="Kauserud H."/>
        </authorList>
    </citation>
    <scope>NUCLEOTIDE SEQUENCE</scope>
    <source>
        <strain evidence="1">CBHHK173m</strain>
    </source>
</reference>
<organism evidence="1 2">
    <name type="scientific">Mycena belliarum</name>
    <dbReference type="NCBI Taxonomy" id="1033014"/>
    <lineage>
        <taxon>Eukaryota</taxon>
        <taxon>Fungi</taxon>
        <taxon>Dikarya</taxon>
        <taxon>Basidiomycota</taxon>
        <taxon>Agaricomycotina</taxon>
        <taxon>Agaricomycetes</taxon>
        <taxon>Agaricomycetidae</taxon>
        <taxon>Agaricales</taxon>
        <taxon>Marasmiineae</taxon>
        <taxon>Mycenaceae</taxon>
        <taxon>Mycena</taxon>
    </lineage>
</organism>
<comment type="caution">
    <text evidence="1">The sequence shown here is derived from an EMBL/GenBank/DDBJ whole genome shotgun (WGS) entry which is preliminary data.</text>
</comment>
<evidence type="ECO:0000313" key="2">
    <source>
        <dbReference type="Proteomes" id="UP001222325"/>
    </source>
</evidence>
<gene>
    <name evidence="1" type="ORF">B0H15DRAFT_805404</name>
</gene>
<keyword evidence="2" id="KW-1185">Reference proteome</keyword>
<dbReference type="EMBL" id="JARJCN010000077">
    <property type="protein sequence ID" value="KAJ7076835.1"/>
    <property type="molecule type" value="Genomic_DNA"/>
</dbReference>
<evidence type="ECO:0000313" key="1">
    <source>
        <dbReference type="EMBL" id="KAJ7076835.1"/>
    </source>
</evidence>
<sequence>MASGDSDLADGVEMGASLRWAYIGLRRTHRRRGREALQTRKRCLERLLFREDGSHWQQEAPSRHPCVATAVDASLLLFSAQILFRRTLLHLETIMFRQAEGGDPKLTRASLRERVLRYVRIKLQNGNKDSDSDQSIIHVAAFVVCGGEHVGYTCAGELSAVRRGSAASGARGRSAKASSAHRFQRAVAATWQGGRPRRDEFVRLFSAAERGRQMIGMRGLARELGSMRRAALRRQHLSCP</sequence>
<dbReference type="Proteomes" id="UP001222325">
    <property type="component" value="Unassembled WGS sequence"/>
</dbReference>
<proteinExistence type="predicted"/>
<name>A0AAD6XIF4_9AGAR</name>
<dbReference type="AlphaFoldDB" id="A0AAD6XIF4"/>